<keyword evidence="9 14" id="KW-0809">Transit peptide</keyword>
<sequence>MQFSAPGRALINLNFQVSKPYLNLNAKRNILFNKYGKNFFKVQFMNQSQFNQIMQQLSRNQSNKPFKRKGHYQDEYHILTTVYAESGAMSHMPKWYPFGILKIIANIVAFALIGSLISKKCVSLLEEYDIFKPEDDEDDEDDD</sequence>
<evidence type="ECO:0000256" key="6">
    <source>
        <dbReference type="ARBA" id="ARBA00022692"/>
    </source>
</evidence>
<comment type="subunit">
    <text evidence="14">Component of the uniplex complex. Interacts (via the transmembrane region) with MCU (via the first transmembrane region); the interaction is direct.</text>
</comment>
<dbReference type="GO" id="GO:0051560">
    <property type="term" value="P:mitochondrial calcium ion homeostasis"/>
    <property type="evidence" value="ECO:0007669"/>
    <property type="project" value="UniProtKB-UniRule"/>
</dbReference>
<dbReference type="InterPro" id="IPR018782">
    <property type="entry name" value="MCU_reg"/>
</dbReference>
<keyword evidence="10 14" id="KW-1133">Transmembrane helix</keyword>
<comment type="subcellular location">
    <subcellularLocation>
        <location evidence="1 14">Mitochondrion inner membrane</location>
        <topology evidence="1 14">Single-pass membrane protein</topology>
    </subcellularLocation>
</comment>
<evidence type="ECO:0000256" key="12">
    <source>
        <dbReference type="ARBA" id="ARBA00023128"/>
    </source>
</evidence>
<keyword evidence="6 14" id="KW-0812">Transmembrane</keyword>
<organism evidence="15 16">
    <name type="scientific">Brachionus plicatilis</name>
    <name type="common">Marine rotifer</name>
    <name type="synonym">Brachionus muelleri</name>
    <dbReference type="NCBI Taxonomy" id="10195"/>
    <lineage>
        <taxon>Eukaryota</taxon>
        <taxon>Metazoa</taxon>
        <taxon>Spiralia</taxon>
        <taxon>Gnathifera</taxon>
        <taxon>Rotifera</taxon>
        <taxon>Eurotatoria</taxon>
        <taxon>Monogononta</taxon>
        <taxon>Pseudotrocha</taxon>
        <taxon>Ploima</taxon>
        <taxon>Brachionidae</taxon>
        <taxon>Brachionus</taxon>
    </lineage>
</organism>
<keyword evidence="5 14" id="KW-0109">Calcium transport</keyword>
<evidence type="ECO:0000256" key="10">
    <source>
        <dbReference type="ARBA" id="ARBA00022989"/>
    </source>
</evidence>
<dbReference type="STRING" id="10195.A0A3M7SL01"/>
<evidence type="ECO:0000256" key="2">
    <source>
        <dbReference type="ARBA" id="ARBA00008958"/>
    </source>
</evidence>
<evidence type="ECO:0000256" key="14">
    <source>
        <dbReference type="RuleBase" id="RU369077"/>
    </source>
</evidence>
<evidence type="ECO:0000256" key="11">
    <source>
        <dbReference type="ARBA" id="ARBA00023065"/>
    </source>
</evidence>
<evidence type="ECO:0000256" key="1">
    <source>
        <dbReference type="ARBA" id="ARBA00004434"/>
    </source>
</evidence>
<comment type="function">
    <text evidence="14">Essential regulatory subunit of the mitochondrial calcium uniporter complex (uniplex), a complex that mediates calcium uptake into mitochondria.</text>
</comment>
<dbReference type="OrthoDB" id="10039145at2759"/>
<dbReference type="PANTHER" id="PTHR33904">
    <property type="entry name" value="ESSENTIAL MCU REGULATOR, MITOCHONDRIAL"/>
    <property type="match status" value="1"/>
</dbReference>
<evidence type="ECO:0000313" key="15">
    <source>
        <dbReference type="EMBL" id="RNA36409.1"/>
    </source>
</evidence>
<proteinExistence type="inferred from homology"/>
<protein>
    <recommendedName>
        <fullName evidence="3 14">Essential MCU regulator, mitochondrial</fullName>
    </recommendedName>
    <alternativeName>
        <fullName evidence="14">Single-pass membrane protein with aspartate-rich tail 1, mitochondrial</fullName>
    </alternativeName>
</protein>
<keyword evidence="16" id="KW-1185">Reference proteome</keyword>
<reference evidence="15 16" key="1">
    <citation type="journal article" date="2018" name="Sci. Rep.">
        <title>Genomic signatures of local adaptation to the degree of environmental predictability in rotifers.</title>
        <authorList>
            <person name="Franch-Gras L."/>
            <person name="Hahn C."/>
            <person name="Garcia-Roger E.M."/>
            <person name="Carmona M.J."/>
            <person name="Serra M."/>
            <person name="Gomez A."/>
        </authorList>
    </citation>
    <scope>NUCLEOTIDE SEQUENCE [LARGE SCALE GENOMIC DNA]</scope>
    <source>
        <strain evidence="15">HYR1</strain>
    </source>
</reference>
<keyword evidence="13 14" id="KW-0472">Membrane</keyword>
<keyword evidence="8 14" id="KW-0106">Calcium</keyword>
<dbReference type="AlphaFoldDB" id="A0A3M7SL01"/>
<dbReference type="PANTHER" id="PTHR33904:SF1">
    <property type="entry name" value="ESSENTIAL MCU REGULATOR, MITOCHONDRIAL"/>
    <property type="match status" value="1"/>
</dbReference>
<dbReference type="Proteomes" id="UP000276133">
    <property type="component" value="Unassembled WGS sequence"/>
</dbReference>
<evidence type="ECO:0000313" key="16">
    <source>
        <dbReference type="Proteomes" id="UP000276133"/>
    </source>
</evidence>
<dbReference type="GO" id="GO:0036444">
    <property type="term" value="P:calcium import into the mitochondrion"/>
    <property type="evidence" value="ECO:0007669"/>
    <property type="project" value="UniProtKB-UniRule"/>
</dbReference>
<gene>
    <name evidence="15" type="ORF">BpHYR1_027716</name>
</gene>
<evidence type="ECO:0000256" key="9">
    <source>
        <dbReference type="ARBA" id="ARBA00022946"/>
    </source>
</evidence>
<comment type="caution">
    <text evidence="15">The sequence shown here is derived from an EMBL/GenBank/DDBJ whole genome shotgun (WGS) entry which is preliminary data.</text>
</comment>
<dbReference type="EMBL" id="REGN01001190">
    <property type="protein sequence ID" value="RNA36409.1"/>
    <property type="molecule type" value="Genomic_DNA"/>
</dbReference>
<accession>A0A3M7SL01</accession>
<keyword evidence="4 14" id="KW-0813">Transport</keyword>
<keyword evidence="7 14" id="KW-0999">Mitochondrion inner membrane</keyword>
<evidence type="ECO:0000256" key="13">
    <source>
        <dbReference type="ARBA" id="ARBA00023136"/>
    </source>
</evidence>
<evidence type="ECO:0000256" key="4">
    <source>
        <dbReference type="ARBA" id="ARBA00022448"/>
    </source>
</evidence>
<name>A0A3M7SL01_BRAPC</name>
<feature type="transmembrane region" description="Helical" evidence="14">
    <location>
        <begin position="95"/>
        <end position="117"/>
    </location>
</feature>
<evidence type="ECO:0000256" key="7">
    <source>
        <dbReference type="ARBA" id="ARBA00022792"/>
    </source>
</evidence>
<keyword evidence="11 14" id="KW-0406">Ion transport</keyword>
<evidence type="ECO:0000256" key="8">
    <source>
        <dbReference type="ARBA" id="ARBA00022837"/>
    </source>
</evidence>
<evidence type="ECO:0000256" key="3">
    <source>
        <dbReference type="ARBA" id="ARBA00022180"/>
    </source>
</evidence>
<comment type="similarity">
    <text evidence="2 14">Belongs to the SMDT1/EMRE family.</text>
</comment>
<dbReference type="GO" id="GO:1990246">
    <property type="term" value="C:uniplex complex"/>
    <property type="evidence" value="ECO:0007669"/>
    <property type="project" value="UniProtKB-UniRule"/>
</dbReference>
<evidence type="ECO:0000256" key="5">
    <source>
        <dbReference type="ARBA" id="ARBA00022568"/>
    </source>
</evidence>
<dbReference type="Pfam" id="PF10161">
    <property type="entry name" value="DDDD"/>
    <property type="match status" value="1"/>
</dbReference>
<keyword evidence="12 14" id="KW-0496">Mitochondrion</keyword>